<reference evidence="1" key="1">
    <citation type="submission" date="2020-07" db="EMBL/GenBank/DDBJ databases">
        <authorList>
            <person name="Tarantini F.S."/>
            <person name="Hong K.W."/>
            <person name="Chan K.G."/>
        </authorList>
    </citation>
    <scope>NUCLEOTIDE SEQUENCE</scope>
    <source>
        <strain evidence="1">32-07</strain>
    </source>
</reference>
<evidence type="ECO:0000313" key="1">
    <source>
        <dbReference type="EMBL" id="QXJ23441.1"/>
    </source>
</evidence>
<sequence length="71" mass="7325">MIGNTGATSPLGRATAQAVLRNVDPRHVELATSFGAATRGGFLGRVRTAVRDLTDPEPVRLATVVRAAVAA</sequence>
<gene>
    <name evidence="1" type="ORF">AGRA3207_004589</name>
</gene>
<evidence type="ECO:0000313" key="2">
    <source>
        <dbReference type="Proteomes" id="UP001049518"/>
    </source>
</evidence>
<proteinExistence type="predicted"/>
<organism evidence="1 2">
    <name type="scientific">Actinomadura graeca</name>
    <dbReference type="NCBI Taxonomy" id="2750812"/>
    <lineage>
        <taxon>Bacteria</taxon>
        <taxon>Bacillati</taxon>
        <taxon>Actinomycetota</taxon>
        <taxon>Actinomycetes</taxon>
        <taxon>Streptosporangiales</taxon>
        <taxon>Thermomonosporaceae</taxon>
        <taxon>Actinomadura</taxon>
    </lineage>
</organism>
<protein>
    <submittedName>
        <fullName evidence="1">Uncharacterized protein</fullName>
    </submittedName>
</protein>
<accession>A0ABX8QYM3</accession>
<name>A0ABX8QYM3_9ACTN</name>
<dbReference type="Proteomes" id="UP001049518">
    <property type="component" value="Chromosome"/>
</dbReference>
<dbReference type="EMBL" id="CP059572">
    <property type="protein sequence ID" value="QXJ23441.1"/>
    <property type="molecule type" value="Genomic_DNA"/>
</dbReference>
<keyword evidence="2" id="KW-1185">Reference proteome</keyword>
<dbReference type="RefSeq" id="WP_231329130.1">
    <property type="nucleotide sequence ID" value="NZ_CP059572.1"/>
</dbReference>